<comment type="subcellular location">
    <subcellularLocation>
        <location evidence="1">Nucleus</location>
        <location evidence="1">Nucleolus</location>
    </subcellularLocation>
</comment>
<evidence type="ECO:0000256" key="1">
    <source>
        <dbReference type="ARBA" id="ARBA00004604"/>
    </source>
</evidence>
<dbReference type="GO" id="GO:0006364">
    <property type="term" value="P:rRNA processing"/>
    <property type="evidence" value="ECO:0007669"/>
    <property type="project" value="EnsemblFungi"/>
</dbReference>
<keyword evidence="4" id="KW-0175">Coiled coil</keyword>
<feature type="region of interest" description="Disordered" evidence="6">
    <location>
        <begin position="283"/>
        <end position="411"/>
    </location>
</feature>
<feature type="compositionally biased region" description="Basic and acidic residues" evidence="6">
    <location>
        <begin position="29"/>
        <end position="42"/>
    </location>
</feature>
<evidence type="ECO:0000256" key="6">
    <source>
        <dbReference type="SAM" id="MobiDB-lite"/>
    </source>
</evidence>
<dbReference type="GO" id="GO:0042802">
    <property type="term" value="F:identical protein binding"/>
    <property type="evidence" value="ECO:0007669"/>
    <property type="project" value="EnsemblFungi"/>
</dbReference>
<organism evidence="7 8">
    <name type="scientific">Ophiostoma piceae (strain UAMH 11346)</name>
    <name type="common">Sap stain fungus</name>
    <dbReference type="NCBI Taxonomy" id="1262450"/>
    <lineage>
        <taxon>Eukaryota</taxon>
        <taxon>Fungi</taxon>
        <taxon>Dikarya</taxon>
        <taxon>Ascomycota</taxon>
        <taxon>Pezizomycotina</taxon>
        <taxon>Sordariomycetes</taxon>
        <taxon>Sordariomycetidae</taxon>
        <taxon>Ophiostomatales</taxon>
        <taxon>Ophiostomataceae</taxon>
        <taxon>Ophiostoma</taxon>
    </lineage>
</organism>
<dbReference type="Proteomes" id="UP000016923">
    <property type="component" value="Unassembled WGS sequence"/>
</dbReference>
<dbReference type="GO" id="GO:0000280">
    <property type="term" value="P:nuclear division"/>
    <property type="evidence" value="ECO:0007669"/>
    <property type="project" value="EnsemblFungi"/>
</dbReference>
<dbReference type="Pfam" id="PF05890">
    <property type="entry name" value="Ebp2"/>
    <property type="match status" value="1"/>
</dbReference>
<reference evidence="7 8" key="1">
    <citation type="journal article" date="2013" name="BMC Genomics">
        <title>The genome and transcriptome of the pine saprophyte Ophiostoma piceae, and a comparison with the bark beetle-associated pine pathogen Grosmannia clavigera.</title>
        <authorList>
            <person name="Haridas S."/>
            <person name="Wang Y."/>
            <person name="Lim L."/>
            <person name="Massoumi Alamouti S."/>
            <person name="Jackman S."/>
            <person name="Docking R."/>
            <person name="Robertson G."/>
            <person name="Birol I."/>
            <person name="Bohlmann J."/>
            <person name="Breuil C."/>
        </authorList>
    </citation>
    <scope>NUCLEOTIDE SEQUENCE [LARGE SCALE GENOMIC DNA]</scope>
    <source>
        <strain evidence="7 8">UAMH 11346</strain>
    </source>
</reference>
<feature type="compositionally biased region" description="Acidic residues" evidence="6">
    <location>
        <begin position="43"/>
        <end position="73"/>
    </location>
</feature>
<feature type="compositionally biased region" description="Basic and acidic residues" evidence="6">
    <location>
        <begin position="310"/>
        <end position="336"/>
    </location>
</feature>
<dbReference type="EMBL" id="KE148162">
    <property type="protein sequence ID" value="EPE04260.1"/>
    <property type="molecule type" value="Genomic_DNA"/>
</dbReference>
<sequence>MGRSKLKVALAAQKGTDFKKLREQKKFKAALKEKNSKRVVAHDDDDDEEDDEEEDEDWEDDAEEDEEEDEEDAKDLGSQLLAAMQADSDDESDDDVEMEAKIERKKVKKYEPVEEDDEEDDDEEDDEENLGIEYSDIQAATRAATAQRQRRVIKSVAALTAALDRIRAIDDKMAFQLHQSVLGAAPTAESIPDAKDDTVREKQLYSQSLQAALVARKRLRAERVPFSRPNDFFAEMVKEDGHMARVKAKLVEAATARKASAEARKQRELKKFGKQVQVEKIQERAKQKRDTLDKIKSLKRKRSEGGATTTHEDNMFDVAVDKELAAPSKRPADRGARGGGKPGQVNAKRQQKNDKYGFGGKKKNSKSGDAISSSNFDGFNAKRGGTGGGSGGGFKKQRPGKARRQASTGRR</sequence>
<feature type="compositionally biased region" description="Gly residues" evidence="6">
    <location>
        <begin position="384"/>
        <end position="394"/>
    </location>
</feature>
<evidence type="ECO:0000256" key="4">
    <source>
        <dbReference type="ARBA" id="ARBA00023054"/>
    </source>
</evidence>
<keyword evidence="3" id="KW-0690">Ribosome biogenesis</keyword>
<dbReference type="AlphaFoldDB" id="S3CU96"/>
<evidence type="ECO:0000256" key="5">
    <source>
        <dbReference type="ARBA" id="ARBA00023242"/>
    </source>
</evidence>
<dbReference type="eggNOG" id="KOG3080">
    <property type="taxonomic scope" value="Eukaryota"/>
</dbReference>
<dbReference type="PANTHER" id="PTHR13028">
    <property type="entry name" value="RRNA PROCESSING PROTEIN EBNA1-BINDING PROTEIN-RELATED"/>
    <property type="match status" value="1"/>
</dbReference>
<dbReference type="GO" id="GO:0034399">
    <property type="term" value="C:nuclear periphery"/>
    <property type="evidence" value="ECO:0007669"/>
    <property type="project" value="EnsemblFungi"/>
</dbReference>
<feature type="compositionally biased region" description="Acidic residues" evidence="6">
    <location>
        <begin position="113"/>
        <end position="130"/>
    </location>
</feature>
<evidence type="ECO:0000313" key="7">
    <source>
        <dbReference type="EMBL" id="EPE04260.1"/>
    </source>
</evidence>
<protein>
    <submittedName>
        <fullName evidence="7">Rrna processing protein</fullName>
    </submittedName>
</protein>
<feature type="region of interest" description="Disordered" evidence="6">
    <location>
        <begin position="29"/>
        <end position="136"/>
    </location>
</feature>
<evidence type="ECO:0000256" key="3">
    <source>
        <dbReference type="ARBA" id="ARBA00022517"/>
    </source>
</evidence>
<accession>S3CU96</accession>
<evidence type="ECO:0000313" key="8">
    <source>
        <dbReference type="Proteomes" id="UP000016923"/>
    </source>
</evidence>
<feature type="compositionally biased region" description="Basic residues" evidence="6">
    <location>
        <begin position="395"/>
        <end position="411"/>
    </location>
</feature>
<dbReference type="STRING" id="1262450.S3CU96"/>
<dbReference type="HOGENOM" id="CLU_036007_2_0_1"/>
<dbReference type="OrthoDB" id="443772at2759"/>
<dbReference type="PANTHER" id="PTHR13028:SF0">
    <property type="entry name" value="RRNA-PROCESSING PROTEIN EBP2-RELATED"/>
    <property type="match status" value="1"/>
</dbReference>
<dbReference type="GO" id="GO:0005730">
    <property type="term" value="C:nucleolus"/>
    <property type="evidence" value="ECO:0007669"/>
    <property type="project" value="UniProtKB-SubCell"/>
</dbReference>
<keyword evidence="8" id="KW-1185">Reference proteome</keyword>
<evidence type="ECO:0000256" key="2">
    <source>
        <dbReference type="ARBA" id="ARBA00007336"/>
    </source>
</evidence>
<dbReference type="GO" id="GO:0042273">
    <property type="term" value="P:ribosomal large subunit biogenesis"/>
    <property type="evidence" value="ECO:0007669"/>
    <property type="project" value="TreeGrafter"/>
</dbReference>
<feature type="compositionally biased region" description="Basic and acidic residues" evidence="6">
    <location>
        <begin position="283"/>
        <end position="296"/>
    </location>
</feature>
<dbReference type="GO" id="GO:0030687">
    <property type="term" value="C:preribosome, large subunit precursor"/>
    <property type="evidence" value="ECO:0007669"/>
    <property type="project" value="EnsemblFungi"/>
</dbReference>
<name>S3CU96_OPHP1</name>
<proteinExistence type="inferred from homology"/>
<feature type="compositionally biased region" description="Acidic residues" evidence="6">
    <location>
        <begin position="87"/>
        <end position="97"/>
    </location>
</feature>
<keyword evidence="5" id="KW-0539">Nucleus</keyword>
<dbReference type="VEuPathDB" id="FungiDB:F503_04775"/>
<gene>
    <name evidence="7" type="ORF">F503_04775</name>
</gene>
<comment type="similarity">
    <text evidence="2">Belongs to the EBP2 family.</text>
</comment>
<dbReference type="OMA" id="DAHKGRD"/>
<dbReference type="InterPro" id="IPR008610">
    <property type="entry name" value="Ebp2"/>
</dbReference>